<feature type="domain" description="EamA" evidence="2">
    <location>
        <begin position="182"/>
        <end position="289"/>
    </location>
</feature>
<dbReference type="GO" id="GO:0016020">
    <property type="term" value="C:membrane"/>
    <property type="evidence" value="ECO:0007669"/>
    <property type="project" value="InterPro"/>
</dbReference>
<feature type="transmembrane region" description="Helical" evidence="1">
    <location>
        <begin position="243"/>
        <end position="266"/>
    </location>
</feature>
<evidence type="ECO:0000313" key="4">
    <source>
        <dbReference type="Proteomes" id="UP000030341"/>
    </source>
</evidence>
<feature type="transmembrane region" description="Helical" evidence="1">
    <location>
        <begin position="184"/>
        <end position="204"/>
    </location>
</feature>
<proteinExistence type="predicted"/>
<feature type="transmembrane region" description="Helical" evidence="1">
    <location>
        <begin position="35"/>
        <end position="55"/>
    </location>
</feature>
<feature type="transmembrane region" description="Helical" evidence="1">
    <location>
        <begin position="216"/>
        <end position="237"/>
    </location>
</feature>
<dbReference type="Proteomes" id="UP000030341">
    <property type="component" value="Chromosome 1"/>
</dbReference>
<evidence type="ECO:0000259" key="2">
    <source>
        <dbReference type="Pfam" id="PF00892"/>
    </source>
</evidence>
<dbReference type="AlphaFoldDB" id="A0A0A7EC61"/>
<evidence type="ECO:0000256" key="1">
    <source>
        <dbReference type="SAM" id="Phobius"/>
    </source>
</evidence>
<dbReference type="InterPro" id="IPR000620">
    <property type="entry name" value="EamA_dom"/>
</dbReference>
<protein>
    <submittedName>
        <fullName evidence="3">Multidrug transporter</fullName>
    </submittedName>
</protein>
<dbReference type="InterPro" id="IPR037185">
    <property type="entry name" value="EmrE-like"/>
</dbReference>
<feature type="transmembrane region" description="Helical" evidence="1">
    <location>
        <begin position="109"/>
        <end position="139"/>
    </location>
</feature>
<feature type="transmembrane region" description="Helical" evidence="1">
    <location>
        <begin position="67"/>
        <end position="89"/>
    </location>
</feature>
<name>A0A0A7EC61_9GAMM</name>
<dbReference type="OrthoDB" id="6707471at2"/>
<dbReference type="STRING" id="1348114.OM33_02560"/>
<gene>
    <name evidence="3" type="ORF">OM33_02560</name>
</gene>
<dbReference type="HOGENOM" id="CLU_069810_0_0_6"/>
<evidence type="ECO:0000313" key="3">
    <source>
        <dbReference type="EMBL" id="AIY64159.1"/>
    </source>
</evidence>
<keyword evidence="4" id="KW-1185">Reference proteome</keyword>
<dbReference type="Pfam" id="PF00892">
    <property type="entry name" value="EamA"/>
    <property type="match status" value="1"/>
</dbReference>
<dbReference type="eggNOG" id="COG0697">
    <property type="taxonomic scope" value="Bacteria"/>
</dbReference>
<accession>A0A0A7EC61</accession>
<dbReference type="SUPFAM" id="SSF103481">
    <property type="entry name" value="Multidrug resistance efflux transporter EmrE"/>
    <property type="match status" value="2"/>
</dbReference>
<keyword evidence="1" id="KW-0472">Membrane</keyword>
<dbReference type="KEGG" id="pseo:OM33_02560"/>
<reference evidence="3 4" key="1">
    <citation type="submission" date="2014-11" db="EMBL/GenBank/DDBJ databases">
        <title>Complete Genome Sequence of Pseudoalteromonas sp. Strain OCN003 Isolated from Kaneohe Bay, Oahu, Hawaii.</title>
        <authorList>
            <person name="Beurmann S."/>
            <person name="Videau P."/>
            <person name="Ushijima B."/>
            <person name="Smith A.M."/>
            <person name="Aeby G.S."/>
            <person name="Callahan S.M."/>
            <person name="Belcaid M."/>
        </authorList>
    </citation>
    <scope>NUCLEOTIDE SEQUENCE [LARGE SCALE GENOMIC DNA]</scope>
    <source>
        <strain evidence="3 4">OCN003</strain>
    </source>
</reference>
<dbReference type="EMBL" id="CP009888">
    <property type="protein sequence ID" value="AIY64159.1"/>
    <property type="molecule type" value="Genomic_DNA"/>
</dbReference>
<keyword evidence="1" id="KW-0812">Transmembrane</keyword>
<keyword evidence="1" id="KW-1133">Transmembrane helix</keyword>
<feature type="transmembrane region" description="Helical" evidence="1">
    <location>
        <begin position="151"/>
        <end position="169"/>
    </location>
</feature>
<organism evidence="3 4">
    <name type="scientific">Pseudoalteromonas piratica</name>
    <dbReference type="NCBI Taxonomy" id="1348114"/>
    <lineage>
        <taxon>Bacteria</taxon>
        <taxon>Pseudomonadati</taxon>
        <taxon>Pseudomonadota</taxon>
        <taxon>Gammaproteobacteria</taxon>
        <taxon>Alteromonadales</taxon>
        <taxon>Pseudoalteromonadaceae</taxon>
        <taxon>Pseudoalteromonas</taxon>
    </lineage>
</organism>
<sequence length="291" mass="31871">MLWVFFTVLAAFMQTFRNGLQSKLSKHVSTLGVTLARFLFATPIALIYIIVLYQYKPVEIPTFNSQFYTYVAVAAGMQILATALMVVLFKQQNFAIGAGLAKSEALVAAILGALLFGSKLTLLGWFGVLIGALAVFVLSGLKFSQGFKLKTVLIGLSCGSAFALTSLSVREASIALNLPFPHSAAWVLLWVLSIQTLILLIHITVKEKHTLSKLKLHFPTTFAISVTSCIGSIGWFSAMSLQYVAYVKTLGQIEVLFTILLAIFWLKQKPSKNELLGLILIAFAAILVMWQ</sequence>
<dbReference type="RefSeq" id="WP_038638361.1">
    <property type="nucleotide sequence ID" value="NZ_CP009888.1"/>
</dbReference>
<feature type="transmembrane region" description="Helical" evidence="1">
    <location>
        <begin position="273"/>
        <end position="290"/>
    </location>
</feature>